<dbReference type="Gene3D" id="3.30.479.30">
    <property type="entry name" value="Band 7 domain"/>
    <property type="match status" value="1"/>
</dbReference>
<dbReference type="InterPro" id="IPR011989">
    <property type="entry name" value="ARM-like"/>
</dbReference>
<keyword evidence="9" id="KW-0175">Coiled coil</keyword>
<evidence type="ECO:0000313" key="11">
    <source>
        <dbReference type="EMBL" id="KRX06077.1"/>
    </source>
</evidence>
<evidence type="ECO:0000256" key="8">
    <source>
        <dbReference type="ARBA" id="ARBA00023180"/>
    </source>
</evidence>
<dbReference type="InterPro" id="IPR001107">
    <property type="entry name" value="Band_7"/>
</dbReference>
<sequence>MVNKIKFINMFNNNQANINLNQCKNIQSLDISVTQESIEEKELKLAIRKKMDDHHDEIRKQLRKGLLQKDRQKFNQEQMPIQKIIELGFFNVLRGLLISPICQYINPVEKVIFEYQDDQGLKNYDNLNNNNEVFDESKQMNQDQNTYLTQQQNNHANFKKFNSRILKQILITYELFFEKCPDEFKLEIYDSQLIKIIKSNVINQSHQSLRQHSVRLLLLLVKQKPEQIIEICLQQKIFKILISNGQKEDQIVKKSILLLFKNVICKFAKPNQVYRLILEFNLFSLLNYFLDQDTLVNLLYDTLIIIEKIFQIGFQYYFNQITKSNQFIDEFESKFNSQIFEQLQFHKNDHIYEKSLAIVEQEGHIGIYTRGGALIDGFTEPGLHFKFPLITSINQVQVTIQTDQVQNIPCGTASGVLIYFDKIEVVNRLKKERAWETIQQYTFNYDQTWIFDKIHHEINQFCSKHTLQEILIDLFDQLDDSLQDALQKGCQQWAPGIEIISVRVTKPRIPNSIAQNYINSEAEKSKLLISYEKEKIIEEEAQINKQIQRIEAETKNKIQEINSKSNLLEQEYSQKIQTIQDEIDSQHEKTIAEALFYASKLEIQINEQKLKPSFQTYLSAVNLKQIEKVYYGQNIVKYLNENDIIKQNTNYEQ</sequence>
<dbReference type="InterPro" id="IPR033294">
    <property type="entry name" value="Erlin1/2"/>
</dbReference>
<evidence type="ECO:0000259" key="10">
    <source>
        <dbReference type="SMART" id="SM00244"/>
    </source>
</evidence>
<protein>
    <submittedName>
        <fullName evidence="11">Armadillo-type fold</fullName>
    </submittedName>
</protein>
<dbReference type="Proteomes" id="UP000054937">
    <property type="component" value="Unassembled WGS sequence"/>
</dbReference>
<dbReference type="GO" id="GO:0031625">
    <property type="term" value="F:ubiquitin protein ligase binding"/>
    <property type="evidence" value="ECO:0007669"/>
    <property type="project" value="InterPro"/>
</dbReference>
<name>A0A0V0QVH2_PSEPJ</name>
<dbReference type="GO" id="GO:0032933">
    <property type="term" value="P:SREBP signaling pathway"/>
    <property type="evidence" value="ECO:0007669"/>
    <property type="project" value="TreeGrafter"/>
</dbReference>
<keyword evidence="12" id="KW-1185">Reference proteome</keyword>
<gene>
    <name evidence="11" type="ORF">PPERSA_01155</name>
</gene>
<keyword evidence="5" id="KW-0735">Signal-anchor</keyword>
<comment type="subcellular location">
    <subcellularLocation>
        <location evidence="1">Endoplasmic reticulum membrane</location>
        <topology evidence="1">Single-pass type II membrane protein</topology>
    </subcellularLocation>
</comment>
<feature type="coiled-coil region" evidence="9">
    <location>
        <begin position="533"/>
        <end position="589"/>
    </location>
</feature>
<accession>A0A0V0QVH2</accession>
<dbReference type="EMBL" id="LDAU01000102">
    <property type="protein sequence ID" value="KRX06077.1"/>
    <property type="molecule type" value="Genomic_DNA"/>
</dbReference>
<dbReference type="PANTHER" id="PTHR15351:SF3">
    <property type="entry name" value="ERLIN"/>
    <property type="match status" value="1"/>
</dbReference>
<dbReference type="GO" id="GO:0005789">
    <property type="term" value="C:endoplasmic reticulum membrane"/>
    <property type="evidence" value="ECO:0007669"/>
    <property type="project" value="UniProtKB-SubCell"/>
</dbReference>
<evidence type="ECO:0000256" key="2">
    <source>
        <dbReference type="ARBA" id="ARBA00008164"/>
    </source>
</evidence>
<keyword evidence="7" id="KW-0472">Membrane</keyword>
<evidence type="ECO:0000256" key="6">
    <source>
        <dbReference type="ARBA" id="ARBA00022989"/>
    </source>
</evidence>
<evidence type="ECO:0000256" key="9">
    <source>
        <dbReference type="SAM" id="Coils"/>
    </source>
</evidence>
<dbReference type="PANTHER" id="PTHR15351">
    <property type="entry name" value="ERLIN (ER LIPID RAFT ASSOCIATED PROTEIN) HOMOLOG"/>
    <property type="match status" value="1"/>
</dbReference>
<evidence type="ECO:0000256" key="3">
    <source>
        <dbReference type="ARBA" id="ARBA00022692"/>
    </source>
</evidence>
<organism evidence="11 12">
    <name type="scientific">Pseudocohnilembus persalinus</name>
    <name type="common">Ciliate</name>
    <dbReference type="NCBI Taxonomy" id="266149"/>
    <lineage>
        <taxon>Eukaryota</taxon>
        <taxon>Sar</taxon>
        <taxon>Alveolata</taxon>
        <taxon>Ciliophora</taxon>
        <taxon>Intramacronucleata</taxon>
        <taxon>Oligohymenophorea</taxon>
        <taxon>Scuticociliatia</taxon>
        <taxon>Philasterida</taxon>
        <taxon>Pseudocohnilembidae</taxon>
        <taxon>Pseudocohnilembus</taxon>
    </lineage>
</organism>
<keyword evidence="8" id="KW-0325">Glycoprotein</keyword>
<dbReference type="InterPro" id="IPR016024">
    <property type="entry name" value="ARM-type_fold"/>
</dbReference>
<dbReference type="OrthoDB" id="77368at2759"/>
<comment type="similarity">
    <text evidence="2">Belongs to the band 7/mec-2 family.</text>
</comment>
<dbReference type="Gene3D" id="1.25.10.10">
    <property type="entry name" value="Leucine-rich Repeat Variant"/>
    <property type="match status" value="1"/>
</dbReference>
<reference evidence="11 12" key="1">
    <citation type="journal article" date="2015" name="Sci. Rep.">
        <title>Genome of the facultative scuticociliatosis pathogen Pseudocohnilembus persalinus provides insight into its virulence through horizontal gene transfer.</title>
        <authorList>
            <person name="Xiong J."/>
            <person name="Wang G."/>
            <person name="Cheng J."/>
            <person name="Tian M."/>
            <person name="Pan X."/>
            <person name="Warren A."/>
            <person name="Jiang C."/>
            <person name="Yuan D."/>
            <person name="Miao W."/>
        </authorList>
    </citation>
    <scope>NUCLEOTIDE SEQUENCE [LARGE SCALE GENOMIC DNA]</scope>
    <source>
        <strain evidence="11">36N120E</strain>
    </source>
</reference>
<keyword evidence="3" id="KW-0812">Transmembrane</keyword>
<dbReference type="Pfam" id="PF01145">
    <property type="entry name" value="Band_7"/>
    <property type="match status" value="1"/>
</dbReference>
<keyword evidence="4" id="KW-0256">Endoplasmic reticulum</keyword>
<proteinExistence type="inferred from homology"/>
<dbReference type="SUPFAM" id="SSF117892">
    <property type="entry name" value="Band 7/SPFH domain"/>
    <property type="match status" value="1"/>
</dbReference>
<keyword evidence="6" id="KW-1133">Transmembrane helix</keyword>
<dbReference type="GO" id="GO:0015485">
    <property type="term" value="F:cholesterol binding"/>
    <property type="evidence" value="ECO:0007669"/>
    <property type="project" value="TreeGrafter"/>
</dbReference>
<dbReference type="InParanoid" id="A0A0V0QVH2"/>
<comment type="caution">
    <text evidence="11">The sequence shown here is derived from an EMBL/GenBank/DDBJ whole genome shotgun (WGS) entry which is preliminary data.</text>
</comment>
<evidence type="ECO:0000256" key="4">
    <source>
        <dbReference type="ARBA" id="ARBA00022824"/>
    </source>
</evidence>
<evidence type="ECO:0000313" key="12">
    <source>
        <dbReference type="Proteomes" id="UP000054937"/>
    </source>
</evidence>
<evidence type="ECO:0000256" key="1">
    <source>
        <dbReference type="ARBA" id="ARBA00004648"/>
    </source>
</evidence>
<feature type="domain" description="Band 7" evidence="10">
    <location>
        <begin position="355"/>
        <end position="521"/>
    </location>
</feature>
<evidence type="ECO:0000256" key="5">
    <source>
        <dbReference type="ARBA" id="ARBA00022968"/>
    </source>
</evidence>
<dbReference type="AlphaFoldDB" id="A0A0V0QVH2"/>
<evidence type="ECO:0000256" key="7">
    <source>
        <dbReference type="ARBA" id="ARBA00023136"/>
    </source>
</evidence>
<dbReference type="SUPFAM" id="SSF48371">
    <property type="entry name" value="ARM repeat"/>
    <property type="match status" value="1"/>
</dbReference>
<dbReference type="InterPro" id="IPR036013">
    <property type="entry name" value="Band_7/SPFH_dom_sf"/>
</dbReference>
<dbReference type="SMART" id="SM00244">
    <property type="entry name" value="PHB"/>
    <property type="match status" value="1"/>
</dbReference>